<reference evidence="1" key="1">
    <citation type="submission" date="2017-08" db="EMBL/GenBank/DDBJ databases">
        <authorList>
            <person name="Cuomo C."/>
            <person name="Billmyre B."/>
            <person name="Heitman J."/>
        </authorList>
    </citation>
    <scope>NUCLEOTIDE SEQUENCE</scope>
    <source>
        <strain evidence="1">CBS 12478</strain>
    </source>
</reference>
<dbReference type="PANTHER" id="PTHR35020:SF2">
    <property type="entry name" value="N-ACETYLGLUCOSAMINE-INDUCED PROTEIN 1"/>
    <property type="match status" value="1"/>
</dbReference>
<organism evidence="1 2">
    <name type="scientific">Kwoniella shandongensis</name>
    <dbReference type="NCBI Taxonomy" id="1734106"/>
    <lineage>
        <taxon>Eukaryota</taxon>
        <taxon>Fungi</taxon>
        <taxon>Dikarya</taxon>
        <taxon>Basidiomycota</taxon>
        <taxon>Agaricomycotina</taxon>
        <taxon>Tremellomycetes</taxon>
        <taxon>Tremellales</taxon>
        <taxon>Cryptococcaceae</taxon>
        <taxon>Kwoniella</taxon>
    </lineage>
</organism>
<dbReference type="PANTHER" id="PTHR35020">
    <property type="entry name" value="N-ACETYLGLUCOSAMINE-INDUCED PROTEIN 1"/>
    <property type="match status" value="1"/>
</dbReference>
<dbReference type="InterPro" id="IPR022036">
    <property type="entry name" value="DUF3605"/>
</dbReference>
<dbReference type="Pfam" id="PF12239">
    <property type="entry name" value="DUF3605"/>
    <property type="match status" value="1"/>
</dbReference>
<keyword evidence="2" id="KW-1185">Reference proteome</keyword>
<dbReference type="GO" id="GO:0005737">
    <property type="term" value="C:cytoplasm"/>
    <property type="evidence" value="ECO:0007669"/>
    <property type="project" value="TreeGrafter"/>
</dbReference>
<gene>
    <name evidence="1" type="ORF">CI109_106273</name>
</gene>
<reference evidence="1" key="2">
    <citation type="submission" date="2024-01" db="EMBL/GenBank/DDBJ databases">
        <title>Comparative genomics of Cryptococcus and Kwoniella reveals pathogenesis evolution and contrasting modes of karyotype evolution via chromosome fusion or intercentromeric recombination.</title>
        <authorList>
            <person name="Coelho M.A."/>
            <person name="David-Palma M."/>
            <person name="Shea T."/>
            <person name="Bowers K."/>
            <person name="McGinley-Smith S."/>
            <person name="Mohammad A.W."/>
            <person name="Gnirke A."/>
            <person name="Yurkov A.M."/>
            <person name="Nowrousian M."/>
            <person name="Sun S."/>
            <person name="Cuomo C.A."/>
            <person name="Heitman J."/>
        </authorList>
    </citation>
    <scope>NUCLEOTIDE SEQUENCE</scope>
    <source>
        <strain evidence="1">CBS 12478</strain>
    </source>
</reference>
<dbReference type="Proteomes" id="UP000322225">
    <property type="component" value="Chromosome 11"/>
</dbReference>
<dbReference type="AlphaFoldDB" id="A0A5M6BQA1"/>
<name>A0A5M6BQA1_9TREE</name>
<dbReference type="RefSeq" id="XP_031857845.1">
    <property type="nucleotide sequence ID" value="XM_032007836.1"/>
</dbReference>
<evidence type="ECO:0000313" key="1">
    <source>
        <dbReference type="EMBL" id="WWD21785.1"/>
    </source>
</evidence>
<dbReference type="GO" id="GO:0006044">
    <property type="term" value="P:N-acetylglucosamine metabolic process"/>
    <property type="evidence" value="ECO:0007669"/>
    <property type="project" value="TreeGrafter"/>
</dbReference>
<protein>
    <submittedName>
        <fullName evidence="1">Uncharacterized protein</fullName>
    </submittedName>
</protein>
<proteinExistence type="predicted"/>
<sequence length="264" mass="30061">MSRTTAIPYPGPKIHELPLEEGVPTQAEIEAYPPLHTWNDLKGLVKSGHLHEIGRAKQLSDRYNAWRTTIAATYGSPENYLIKVRLPFKPIDIGRPSDIDASTYLRYDPIKGFDTDLYAILPNSWPYAIPHDVRHYCIWSRIPIVPPHLVHDDPLAWAKIQHDGLGGFTGVNPAAVDEALKDEWTGVQYEAKHGHEMAKMVRALWDERGWECLWFINPPRLQSIPGLYHSHVLARRKSPEEIKASEQQFKQIPTDDQNANGVDK</sequence>
<dbReference type="EMBL" id="CP144061">
    <property type="protein sequence ID" value="WWD21785.1"/>
    <property type="molecule type" value="Genomic_DNA"/>
</dbReference>
<dbReference type="KEGG" id="ksn:43592008"/>
<dbReference type="GeneID" id="43592008"/>
<accession>A0A5M6BQA1</accession>
<dbReference type="OrthoDB" id="498286at2759"/>
<evidence type="ECO:0000313" key="2">
    <source>
        <dbReference type="Proteomes" id="UP000322225"/>
    </source>
</evidence>